<name>A0A0K0MWY6_9CAUD</name>
<dbReference type="RefSeq" id="YP_009188376.1">
    <property type="nucleotide sequence ID" value="NC_028665.1"/>
</dbReference>
<accession>A0A0K0MWY6</accession>
<sequence>MPNMMTLFTTDPVSVDVSVTMVTLKTDREPSDPARVVDLMGPPFEVHVADRYTIRVGSEQVHEVEHWHTDPTPWCEHVKLDDGSVRITTTDGLFSIRLGAPRRNWGHAGAVLTIVERSLDMCAEQGDMWFDLGGFRWHRDLRDLGTCVTPR</sequence>
<reference evidence="1 2" key="1">
    <citation type="journal article" date="2015" name="PLoS ONE">
        <title>Lysis to Kill: Evaluation of the Lytic Abilities, and Genomics of Nine Bacteriophages Infective for Gordonia spp. and Their Potential Use in Activated Sludge Foam Biocontrol.</title>
        <authorList>
            <person name="Dyson Z.A."/>
            <person name="Tucci J."/>
            <person name="Seviour R.J."/>
            <person name="Petrovski S."/>
        </authorList>
    </citation>
    <scope>NUCLEOTIDE SEQUENCE [LARGE SCALE GENOMIC DNA]</scope>
</reference>
<gene>
    <name evidence="1" type="ORF">GTE6_8</name>
</gene>
<protein>
    <submittedName>
        <fullName evidence="1">Uncharacterized protein</fullName>
    </submittedName>
</protein>
<evidence type="ECO:0000313" key="1">
    <source>
        <dbReference type="EMBL" id="AKI28650.1"/>
    </source>
</evidence>
<keyword evidence="2" id="KW-1185">Reference proteome</keyword>
<dbReference type="EMBL" id="KR053200">
    <property type="protein sequence ID" value="AKI28650.1"/>
    <property type="molecule type" value="Genomic_DNA"/>
</dbReference>
<evidence type="ECO:0000313" key="2">
    <source>
        <dbReference type="Proteomes" id="UP000202434"/>
    </source>
</evidence>
<dbReference type="Proteomes" id="UP000202434">
    <property type="component" value="Segment"/>
</dbReference>
<dbReference type="GeneID" id="26516792"/>
<organism evidence="1 2">
    <name type="scientific">Gordonia phage GTE6</name>
    <dbReference type="NCBI Taxonomy" id="1647474"/>
    <lineage>
        <taxon>Viruses</taxon>
        <taxon>Duplodnaviria</taxon>
        <taxon>Heunggongvirae</taxon>
        <taxon>Uroviricota</taxon>
        <taxon>Caudoviricetes</taxon>
        <taxon>Stackebrandtviridae</taxon>
        <taxon>Schenleyvirinae</taxon>
        <taxon>Dexdertvirus</taxon>
        <taxon>Dexdertvirus GTE6</taxon>
    </lineage>
</organism>
<proteinExistence type="predicted"/>
<dbReference type="KEGG" id="vg:26516792"/>